<proteinExistence type="predicted"/>
<dbReference type="RefSeq" id="WP_179372086.1">
    <property type="nucleotide sequence ID" value="NZ_CP026995.1"/>
</dbReference>
<evidence type="ECO:0000313" key="2">
    <source>
        <dbReference type="Proteomes" id="UP000509478"/>
    </source>
</evidence>
<name>A0A7D5RFU2_9ARCH</name>
<accession>A0A7D5RFU2</accession>
<evidence type="ECO:0000313" key="1">
    <source>
        <dbReference type="EMBL" id="QLH06025.1"/>
    </source>
</evidence>
<dbReference type="KEGG" id="nue:C5F50_02225"/>
<sequence length="72" mass="8025">MTNKIIFVVFFIMSLLSLGTVTGSLNLIQSANTLKGQGVSTAQYDYINYKTQIFAKNPNNTFVEIFEEVVAK</sequence>
<dbReference type="GeneID" id="56066840"/>
<dbReference type="Proteomes" id="UP000509478">
    <property type="component" value="Chromosome"/>
</dbReference>
<gene>
    <name evidence="1" type="ORF">C5F50_02225</name>
</gene>
<dbReference type="AlphaFoldDB" id="A0A7D5RFU2"/>
<dbReference type="EMBL" id="CP026995">
    <property type="protein sequence ID" value="QLH06025.1"/>
    <property type="molecule type" value="Genomic_DNA"/>
</dbReference>
<reference evidence="1 2" key="1">
    <citation type="submission" date="2018-02" db="EMBL/GenBank/DDBJ databases">
        <title>Complete genome of Nitrosopumilus ureaphilus PS0.</title>
        <authorList>
            <person name="Qin W."/>
            <person name="Zheng Y."/>
            <person name="Stahl D.A."/>
        </authorList>
    </citation>
    <scope>NUCLEOTIDE SEQUENCE [LARGE SCALE GENOMIC DNA]</scope>
    <source>
        <strain evidence="1 2">PS0</strain>
    </source>
</reference>
<keyword evidence="2" id="KW-1185">Reference proteome</keyword>
<organism evidence="1 2">
    <name type="scientific">Nitrosopumilus ureiphilus</name>
    <dbReference type="NCBI Taxonomy" id="1470067"/>
    <lineage>
        <taxon>Archaea</taxon>
        <taxon>Nitrososphaerota</taxon>
        <taxon>Nitrososphaeria</taxon>
        <taxon>Nitrosopumilales</taxon>
        <taxon>Nitrosopumilaceae</taxon>
        <taxon>Nitrosopumilus</taxon>
    </lineage>
</organism>
<protein>
    <submittedName>
        <fullName evidence="1">Uncharacterized protein</fullName>
    </submittedName>
</protein>